<feature type="transmembrane region" description="Helical" evidence="1">
    <location>
        <begin position="15"/>
        <end position="45"/>
    </location>
</feature>
<reference evidence="3" key="1">
    <citation type="submission" date="2016-04" db="EMBL/GenBank/DDBJ databases">
        <authorList>
            <person name="Evans L.H."/>
            <person name="Alamgir A."/>
            <person name="Owens N."/>
            <person name="Weber N.D."/>
            <person name="Virtaneva K."/>
            <person name="Barbian K."/>
            <person name="Babar A."/>
            <person name="Rosenke K."/>
        </authorList>
    </citation>
    <scope>NUCLEOTIDE SEQUENCE</scope>
    <source>
        <strain evidence="3">86</strain>
    </source>
</reference>
<evidence type="ECO:0000313" key="3">
    <source>
        <dbReference type="EMBL" id="SBW10352.1"/>
    </source>
</evidence>
<dbReference type="AlphaFoldDB" id="A0A212KFD8"/>
<feature type="transmembrane region" description="Helical" evidence="1">
    <location>
        <begin position="165"/>
        <end position="183"/>
    </location>
</feature>
<accession>A0A212KFD8</accession>
<dbReference type="InterPro" id="IPR002823">
    <property type="entry name" value="DUF112_TM"/>
</dbReference>
<feature type="transmembrane region" description="Helical" evidence="1">
    <location>
        <begin position="467"/>
        <end position="485"/>
    </location>
</feature>
<feature type="transmembrane region" description="Helical" evidence="1">
    <location>
        <begin position="352"/>
        <end position="376"/>
    </location>
</feature>
<gene>
    <name evidence="3" type="ORF">KL86DPRO_60131</name>
</gene>
<keyword evidence="1" id="KW-0812">Transmembrane</keyword>
<protein>
    <recommendedName>
        <fullName evidence="2">DUF112 domain-containing protein</fullName>
    </recommendedName>
</protein>
<feature type="transmembrane region" description="Helical" evidence="1">
    <location>
        <begin position="57"/>
        <end position="78"/>
    </location>
</feature>
<feature type="transmembrane region" description="Helical" evidence="1">
    <location>
        <begin position="105"/>
        <end position="128"/>
    </location>
</feature>
<keyword evidence="1" id="KW-1133">Transmembrane helix</keyword>
<dbReference type="PANTHER" id="PTHR35342">
    <property type="entry name" value="TRICARBOXYLIC TRANSPORT PROTEIN"/>
    <property type="match status" value="1"/>
</dbReference>
<dbReference type="EMBL" id="FLUQ01000006">
    <property type="protein sequence ID" value="SBW10352.1"/>
    <property type="molecule type" value="Genomic_DNA"/>
</dbReference>
<feature type="transmembrane region" description="Helical" evidence="1">
    <location>
        <begin position="256"/>
        <end position="281"/>
    </location>
</feature>
<name>A0A212KFD8_9DELT</name>
<sequence length="501" mass="52868">MFIEGLSLLATEPMAIAWIIIGTAVGIVFGAVPGLTATMAIAIFLPITYGLSQVCGLTTIIALYIGGVSGGLISAILLNMPGTPSSVATCFDGRPMALKGQADKAIGGGIIFSFLGTLFSIAALVFIAPKLAEIAVRFAPHEYFAVTFFSISLIITLSSDDLKKGFMAAILGMMLSCVGLDKVTGVPRYTFDVTAIRSGFNILTVLVGLYAIREAFDTAENVNALKDVKSDDVRMRGTGISLAEFASQGWNALRSAAIGLVIGILPGIGGGTSNIIAYTVAKNQSKTPEKFGTGILDGVVASETANNATIGGAMIPLLTLGIPGDAATAMMLGGLAVHGLSPGPMIFQNYGPFLYCIFIVMVLCSIAMVVLEFWGLRAFIKVLKVPKNYLLPTIIVLCAVGAFGLNNRIFDVGATLFFGIIGMVLAKLKFPLPPLILGFILGNTMESSFRLALIASRGDYHSFFNRPISGTLIILTILFIVYSLFRIHKKRSSQPAATFTN</sequence>
<dbReference type="PANTHER" id="PTHR35342:SF5">
    <property type="entry name" value="TRICARBOXYLIC TRANSPORT PROTEIN"/>
    <property type="match status" value="1"/>
</dbReference>
<feature type="transmembrane region" description="Helical" evidence="1">
    <location>
        <begin position="195"/>
        <end position="212"/>
    </location>
</feature>
<feature type="domain" description="DUF112" evidence="2">
    <location>
        <begin position="16"/>
        <end position="437"/>
    </location>
</feature>
<dbReference type="Pfam" id="PF01970">
    <property type="entry name" value="TctA"/>
    <property type="match status" value="1"/>
</dbReference>
<feature type="transmembrane region" description="Helical" evidence="1">
    <location>
        <begin position="388"/>
        <end position="406"/>
    </location>
</feature>
<feature type="transmembrane region" description="Helical" evidence="1">
    <location>
        <begin position="140"/>
        <end position="159"/>
    </location>
</feature>
<proteinExistence type="predicted"/>
<feature type="transmembrane region" description="Helical" evidence="1">
    <location>
        <begin position="317"/>
        <end position="340"/>
    </location>
</feature>
<evidence type="ECO:0000256" key="1">
    <source>
        <dbReference type="SAM" id="Phobius"/>
    </source>
</evidence>
<organism evidence="3">
    <name type="scientific">uncultured delta proteobacterium</name>
    <dbReference type="NCBI Taxonomy" id="34034"/>
    <lineage>
        <taxon>Bacteria</taxon>
        <taxon>Deltaproteobacteria</taxon>
        <taxon>environmental samples</taxon>
    </lineage>
</organism>
<evidence type="ECO:0000259" key="2">
    <source>
        <dbReference type="Pfam" id="PF01970"/>
    </source>
</evidence>
<keyword evidence="1" id="KW-0472">Membrane</keyword>